<dbReference type="SUPFAM" id="SSF52172">
    <property type="entry name" value="CheY-like"/>
    <property type="match status" value="1"/>
</dbReference>
<evidence type="ECO:0000256" key="3">
    <source>
        <dbReference type="ARBA" id="ARBA00023163"/>
    </source>
</evidence>
<dbReference type="PROSITE" id="PS50110">
    <property type="entry name" value="RESPONSE_REGULATORY"/>
    <property type="match status" value="1"/>
</dbReference>
<dbReference type="AlphaFoldDB" id="I0IHU5"/>
<dbReference type="CDD" id="cd00156">
    <property type="entry name" value="REC"/>
    <property type="match status" value="1"/>
</dbReference>
<dbReference type="InterPro" id="IPR036388">
    <property type="entry name" value="WH-like_DNA-bd_sf"/>
</dbReference>
<gene>
    <name evidence="7" type="ordered locus">PSMK_26740</name>
</gene>
<dbReference type="HOGENOM" id="CLU_000445_90_4_0"/>
<dbReference type="PROSITE" id="PS00622">
    <property type="entry name" value="HTH_LUXR_1"/>
    <property type="match status" value="1"/>
</dbReference>
<feature type="domain" description="Response regulatory" evidence="6">
    <location>
        <begin position="3"/>
        <end position="120"/>
    </location>
</feature>
<dbReference type="GO" id="GO:0006355">
    <property type="term" value="P:regulation of DNA-templated transcription"/>
    <property type="evidence" value="ECO:0007669"/>
    <property type="project" value="InterPro"/>
</dbReference>
<dbReference type="Gene3D" id="3.40.50.2300">
    <property type="match status" value="1"/>
</dbReference>
<keyword evidence="1" id="KW-0805">Transcription regulation</keyword>
<dbReference type="Pfam" id="PF00196">
    <property type="entry name" value="GerE"/>
    <property type="match status" value="1"/>
</dbReference>
<evidence type="ECO:0000313" key="8">
    <source>
        <dbReference type="Proteomes" id="UP000007881"/>
    </source>
</evidence>
<dbReference type="Proteomes" id="UP000007881">
    <property type="component" value="Chromosome"/>
</dbReference>
<dbReference type="PANTHER" id="PTHR44688">
    <property type="entry name" value="DNA-BINDING TRANSCRIPTIONAL ACTIVATOR DEVR_DOSR"/>
    <property type="match status" value="1"/>
</dbReference>
<evidence type="ECO:0000259" key="6">
    <source>
        <dbReference type="PROSITE" id="PS50110"/>
    </source>
</evidence>
<dbReference type="GO" id="GO:0003677">
    <property type="term" value="F:DNA binding"/>
    <property type="evidence" value="ECO:0007669"/>
    <property type="project" value="UniProtKB-KW"/>
</dbReference>
<dbReference type="InterPro" id="IPR011006">
    <property type="entry name" value="CheY-like_superfamily"/>
</dbReference>
<evidence type="ECO:0000256" key="2">
    <source>
        <dbReference type="ARBA" id="ARBA00023125"/>
    </source>
</evidence>
<dbReference type="EMBL" id="AP012338">
    <property type="protein sequence ID" value="BAM04833.1"/>
    <property type="molecule type" value="Genomic_DNA"/>
</dbReference>
<feature type="modified residue" description="4-aspartylphosphate" evidence="4">
    <location>
        <position position="55"/>
    </location>
</feature>
<evidence type="ECO:0000313" key="7">
    <source>
        <dbReference type="EMBL" id="BAM04833.1"/>
    </source>
</evidence>
<dbReference type="PANTHER" id="PTHR44688:SF16">
    <property type="entry name" value="DNA-BINDING TRANSCRIPTIONAL ACTIVATOR DEVR_DOSR"/>
    <property type="match status" value="1"/>
</dbReference>
<dbReference type="STRING" id="1142394.PSMK_26740"/>
<feature type="domain" description="HTH luxR-type" evidence="5">
    <location>
        <begin position="137"/>
        <end position="202"/>
    </location>
</feature>
<dbReference type="Pfam" id="PF00072">
    <property type="entry name" value="Response_reg"/>
    <property type="match status" value="1"/>
</dbReference>
<accession>I0IHU5</accession>
<dbReference type="InterPro" id="IPR001789">
    <property type="entry name" value="Sig_transdc_resp-reg_receiver"/>
</dbReference>
<dbReference type="PRINTS" id="PR00038">
    <property type="entry name" value="HTHLUXR"/>
</dbReference>
<keyword evidence="4" id="KW-0597">Phosphoprotein</keyword>
<dbReference type="InterPro" id="IPR000792">
    <property type="entry name" value="Tscrpt_reg_LuxR_C"/>
</dbReference>
<evidence type="ECO:0000256" key="1">
    <source>
        <dbReference type="ARBA" id="ARBA00023015"/>
    </source>
</evidence>
<dbReference type="Gene3D" id="1.10.10.10">
    <property type="entry name" value="Winged helix-like DNA-binding domain superfamily/Winged helix DNA-binding domain"/>
    <property type="match status" value="1"/>
</dbReference>
<name>I0IHU5_PHYMF</name>
<dbReference type="CDD" id="cd06170">
    <property type="entry name" value="LuxR_C_like"/>
    <property type="match status" value="1"/>
</dbReference>
<dbReference type="KEGG" id="phm:PSMK_26740"/>
<dbReference type="InterPro" id="IPR016032">
    <property type="entry name" value="Sig_transdc_resp-reg_C-effctor"/>
</dbReference>
<proteinExistence type="predicted"/>
<dbReference type="GO" id="GO:0000160">
    <property type="term" value="P:phosphorelay signal transduction system"/>
    <property type="evidence" value="ECO:0007669"/>
    <property type="project" value="InterPro"/>
</dbReference>
<keyword evidence="8" id="KW-1185">Reference proteome</keyword>
<dbReference type="SUPFAM" id="SSF46894">
    <property type="entry name" value="C-terminal effector domain of the bipartite response regulators"/>
    <property type="match status" value="1"/>
</dbReference>
<organism evidence="7 8">
    <name type="scientific">Phycisphaera mikurensis (strain NBRC 102666 / KCTC 22515 / FYK2301M01)</name>
    <dbReference type="NCBI Taxonomy" id="1142394"/>
    <lineage>
        <taxon>Bacteria</taxon>
        <taxon>Pseudomonadati</taxon>
        <taxon>Planctomycetota</taxon>
        <taxon>Phycisphaerae</taxon>
        <taxon>Phycisphaerales</taxon>
        <taxon>Phycisphaeraceae</taxon>
        <taxon>Phycisphaera</taxon>
    </lineage>
</organism>
<sequence>MYRVLIVDDDPDHATLLEMEMRRVEGMAFRFTVCRSTEEADERMEEAAIDLGLVDYWLHGETTQRWLKTMNERMPDVPLIVTSSAGDEYIAAEVTRLGASRYLRKDDITPERLGEVIRDVLRDAAEVRERLAPQRLARERLATLTPRERQVLFQVTRGLLTKEIASELGCAEGTVKIHRAHIMEKTGAGSLAGVVRLALETGLYAGETSP</sequence>
<evidence type="ECO:0000259" key="5">
    <source>
        <dbReference type="PROSITE" id="PS50043"/>
    </source>
</evidence>
<dbReference type="eggNOG" id="COG2197">
    <property type="taxonomic scope" value="Bacteria"/>
</dbReference>
<keyword evidence="2" id="KW-0238">DNA-binding</keyword>
<dbReference type="SMART" id="SM00448">
    <property type="entry name" value="REC"/>
    <property type="match status" value="1"/>
</dbReference>
<dbReference type="SMART" id="SM00421">
    <property type="entry name" value="HTH_LUXR"/>
    <property type="match status" value="1"/>
</dbReference>
<evidence type="ECO:0000256" key="4">
    <source>
        <dbReference type="PROSITE-ProRule" id="PRU00169"/>
    </source>
</evidence>
<keyword evidence="3" id="KW-0804">Transcription</keyword>
<protein>
    <submittedName>
        <fullName evidence="7">Putative LuxR family two-component system response regulator</fullName>
    </submittedName>
</protein>
<dbReference type="PROSITE" id="PS50043">
    <property type="entry name" value="HTH_LUXR_2"/>
    <property type="match status" value="1"/>
</dbReference>
<reference evidence="7 8" key="1">
    <citation type="submission" date="2012-02" db="EMBL/GenBank/DDBJ databases">
        <title>Complete genome sequence of Phycisphaera mikurensis NBRC 102666.</title>
        <authorList>
            <person name="Ankai A."/>
            <person name="Hosoyama A."/>
            <person name="Terui Y."/>
            <person name="Sekine M."/>
            <person name="Fukai R."/>
            <person name="Kato Y."/>
            <person name="Nakamura S."/>
            <person name="Yamada-Narita S."/>
            <person name="Kawakoshi A."/>
            <person name="Fukunaga Y."/>
            <person name="Yamazaki S."/>
            <person name="Fujita N."/>
        </authorList>
    </citation>
    <scope>NUCLEOTIDE SEQUENCE [LARGE SCALE GENOMIC DNA]</scope>
    <source>
        <strain evidence="8">NBRC 102666 / KCTC 22515 / FYK2301M01</strain>
    </source>
</reference>